<dbReference type="Pfam" id="PF16209">
    <property type="entry name" value="PhoLip_ATPase_N"/>
    <property type="match status" value="1"/>
</dbReference>
<evidence type="ECO:0000259" key="13">
    <source>
        <dbReference type="Pfam" id="PF16209"/>
    </source>
</evidence>
<dbReference type="InterPro" id="IPR036412">
    <property type="entry name" value="HAD-like_sf"/>
</dbReference>
<dbReference type="PRINTS" id="PR00119">
    <property type="entry name" value="CATATPASE"/>
</dbReference>
<feature type="domain" description="P-type ATPase N-terminal" evidence="13">
    <location>
        <begin position="35"/>
        <end position="89"/>
    </location>
</feature>
<dbReference type="Proteomes" id="UP001470230">
    <property type="component" value="Unassembled WGS sequence"/>
</dbReference>
<dbReference type="Gene3D" id="3.40.1110.10">
    <property type="entry name" value="Calcium-transporting ATPase, cytoplasmic domain N"/>
    <property type="match status" value="1"/>
</dbReference>
<protein>
    <recommendedName>
        <fullName evidence="12">Phospholipid-transporting ATPase</fullName>
        <ecNumber evidence="12">7.6.2.1</ecNumber>
    </recommendedName>
</protein>
<evidence type="ECO:0000313" key="15">
    <source>
        <dbReference type="EMBL" id="KAK8893870.1"/>
    </source>
</evidence>
<dbReference type="EC" id="7.6.2.1" evidence="12"/>
<feature type="domain" description="P-type ATPase C-terminal" evidence="14">
    <location>
        <begin position="744"/>
        <end position="975"/>
    </location>
</feature>
<dbReference type="Gene3D" id="2.70.150.10">
    <property type="entry name" value="Calcium-transporting ATPase, cytoplasmic transduction domain A"/>
    <property type="match status" value="1"/>
</dbReference>
<dbReference type="Pfam" id="PF13246">
    <property type="entry name" value="Cation_ATPase"/>
    <property type="match status" value="1"/>
</dbReference>
<evidence type="ECO:0000256" key="7">
    <source>
        <dbReference type="ARBA" id="ARBA00022842"/>
    </source>
</evidence>
<dbReference type="InterPro" id="IPR044492">
    <property type="entry name" value="P_typ_ATPase_HD_dom"/>
</dbReference>
<dbReference type="SUPFAM" id="SSF56784">
    <property type="entry name" value="HAD-like"/>
    <property type="match status" value="1"/>
</dbReference>
<evidence type="ECO:0000256" key="5">
    <source>
        <dbReference type="ARBA" id="ARBA00022741"/>
    </source>
</evidence>
<dbReference type="InterPro" id="IPR018303">
    <property type="entry name" value="ATPase_P-typ_P_site"/>
</dbReference>
<keyword evidence="4" id="KW-0479">Metal-binding</keyword>
<evidence type="ECO:0000259" key="14">
    <source>
        <dbReference type="Pfam" id="PF16212"/>
    </source>
</evidence>
<evidence type="ECO:0000256" key="10">
    <source>
        <dbReference type="ARBA" id="ARBA00023136"/>
    </source>
</evidence>
<feature type="transmembrane region" description="Helical" evidence="12">
    <location>
        <begin position="285"/>
        <end position="304"/>
    </location>
</feature>
<feature type="transmembrane region" description="Helical" evidence="12">
    <location>
        <begin position="782"/>
        <end position="801"/>
    </location>
</feature>
<keyword evidence="5 12" id="KW-0547">Nucleotide-binding</keyword>
<keyword evidence="16" id="KW-1185">Reference proteome</keyword>
<evidence type="ECO:0000256" key="8">
    <source>
        <dbReference type="ARBA" id="ARBA00022967"/>
    </source>
</evidence>
<dbReference type="SFLD" id="SFLDG00002">
    <property type="entry name" value="C1.7:_P-type_atpase_like"/>
    <property type="match status" value="1"/>
</dbReference>
<dbReference type="NCBIfam" id="TIGR01652">
    <property type="entry name" value="ATPase-Plipid"/>
    <property type="match status" value="1"/>
</dbReference>
<keyword evidence="6 12" id="KW-0067">ATP-binding</keyword>
<dbReference type="InterPro" id="IPR008250">
    <property type="entry name" value="ATPase_P-typ_transduc_dom_A_sf"/>
</dbReference>
<evidence type="ECO:0000256" key="12">
    <source>
        <dbReference type="RuleBase" id="RU362033"/>
    </source>
</evidence>
<dbReference type="InterPro" id="IPR023214">
    <property type="entry name" value="HAD_sf"/>
</dbReference>
<evidence type="ECO:0000256" key="11">
    <source>
        <dbReference type="ARBA" id="ARBA00034036"/>
    </source>
</evidence>
<name>A0ABR2KV66_9EUKA</name>
<dbReference type="SUPFAM" id="SSF81660">
    <property type="entry name" value="Metal cation-transporting ATPase, ATP-binding domain N"/>
    <property type="match status" value="1"/>
</dbReference>
<accession>A0ABR2KV66</accession>
<sequence length="994" mass="112181">MKKLVHEENAEADDFRQVPTIDSTNEMRSFTFYPNESFPSNFVSHQKYTKLNIIPKFLFLQFRFFFNFFYLVITLVEIIPVFRIGFLVTYISPLVFVLAISFTKEIWDEIQRARRDRELNLQKYTLITPHGPQQIESQNLLVGHVIEVNAGARVPADLILLHTSEENGSAFIKTDQLDGETDWKLRRSLGFTQNSPDIFSFRDIRFDIELPRSNIYDFNGRVIVGGVPNPIGVESTVWCNTVVACGKIVGVVAYTSKETRSAMNASPASVKVGIFDKEVNKYSSVLFALLFLASFLAAGINGISSNFIVLLVRFVLLFSFIIPISMRVNLDLSKLIFAQRVGNDEQIEGAIIRNSNLPEELGRIHFLFTDKTGTLTRNEMEFKKMQYDNVILDEESTDPPHPMSLISLSLCHCVNVTEDGFQASSPDEIALVKHASHIGYTLVARNDDYIDIQISSNNIKDSYFLKSISSSSDHIERFEILATLPFSSVWSHMGIVLKSQHFGSFVVVKGSDSSITQMCPPSEWLDEVVGNLAREGLRTLVFAYKPLKDEEIEPFIKSFQEAQSSIVNRSENILASFRRICNNMELLGVTGVEDKLQENVPETLEALEAAKIKVWMLTGDKMETAICIALSSRLFSRDSTYRIIHSLSDLVDCMNSPSVPPLVIDGRGIQWNLFSDFLSVIVKSPAVVVCRCSPSQKEKVVNSVMNSFDYITCAIGDGGNDVSMIQASSIGIGIVGKEGKQASLSADVSINSFCHLQRLLFWHGANCYKHSSRLAQFVMHRGVIMTVTQALYSALFNFVPAPLYNDWLMMGFATFFTSFPVFSLIFDWFIDEKTVIAFPELYVSCQKGRFFSPKTFIRWVCLGIYQGGIIIIFSVSVFGIIGIDERHLQSISFTALILTELMLIAFEINHFTLVSTLSELSSFLIYIIVMFLLPDAFDIPFVFTLEFLWKISLLTLICITPLFILSSFKKIVNPTHEELLKSSFEQQNENVLYL</sequence>
<keyword evidence="9 12" id="KW-1133">Transmembrane helix</keyword>
<feature type="transmembrane region" description="Helical" evidence="12">
    <location>
        <begin position="57"/>
        <end position="76"/>
    </location>
</feature>
<dbReference type="SFLD" id="SFLDF00027">
    <property type="entry name" value="p-type_atpase"/>
    <property type="match status" value="1"/>
</dbReference>
<dbReference type="PANTHER" id="PTHR24092">
    <property type="entry name" value="PROBABLE PHOSPHOLIPID-TRANSPORTING ATPASE"/>
    <property type="match status" value="1"/>
</dbReference>
<keyword evidence="8 12" id="KW-1278">Translocase</keyword>
<dbReference type="InterPro" id="IPR001757">
    <property type="entry name" value="P_typ_ATPase"/>
</dbReference>
<keyword evidence="3 12" id="KW-0812">Transmembrane</keyword>
<comment type="catalytic activity">
    <reaction evidence="11 12">
        <text>ATP + H2O + phospholipidSide 1 = ADP + phosphate + phospholipidSide 2.</text>
        <dbReference type="EC" id="7.6.2.1"/>
    </reaction>
</comment>
<feature type="transmembrane region" description="Helical" evidence="12">
    <location>
        <begin position="807"/>
        <end position="830"/>
    </location>
</feature>
<organism evidence="15 16">
    <name type="scientific">Tritrichomonas musculus</name>
    <dbReference type="NCBI Taxonomy" id="1915356"/>
    <lineage>
        <taxon>Eukaryota</taxon>
        <taxon>Metamonada</taxon>
        <taxon>Parabasalia</taxon>
        <taxon>Tritrichomonadida</taxon>
        <taxon>Tritrichomonadidae</taxon>
        <taxon>Tritrichomonas</taxon>
    </lineage>
</organism>
<reference evidence="15 16" key="1">
    <citation type="submission" date="2024-04" db="EMBL/GenBank/DDBJ databases">
        <title>Tritrichomonas musculus Genome.</title>
        <authorList>
            <person name="Alves-Ferreira E."/>
            <person name="Grigg M."/>
            <person name="Lorenzi H."/>
            <person name="Galac M."/>
        </authorList>
    </citation>
    <scope>NUCLEOTIDE SEQUENCE [LARGE SCALE GENOMIC DNA]</scope>
    <source>
        <strain evidence="15 16">EAF2021</strain>
    </source>
</reference>
<feature type="transmembrane region" description="Helical" evidence="12">
    <location>
        <begin position="939"/>
        <end position="965"/>
    </location>
</feature>
<evidence type="ECO:0000256" key="3">
    <source>
        <dbReference type="ARBA" id="ARBA00022692"/>
    </source>
</evidence>
<feature type="transmembrane region" description="Helical" evidence="12">
    <location>
        <begin position="887"/>
        <end position="906"/>
    </location>
</feature>
<dbReference type="PROSITE" id="PS00154">
    <property type="entry name" value="ATPASE_E1_E2"/>
    <property type="match status" value="1"/>
</dbReference>
<dbReference type="InterPro" id="IPR032630">
    <property type="entry name" value="P_typ_ATPase_c"/>
</dbReference>
<feature type="transmembrane region" description="Helical" evidence="12">
    <location>
        <begin position="82"/>
        <end position="102"/>
    </location>
</feature>
<keyword evidence="10 12" id="KW-0472">Membrane</keyword>
<dbReference type="SUPFAM" id="SSF81653">
    <property type="entry name" value="Calcium ATPase, transduction domain A"/>
    <property type="match status" value="1"/>
</dbReference>
<comment type="caution">
    <text evidence="15">The sequence shown here is derived from an EMBL/GenBank/DDBJ whole genome shotgun (WGS) entry which is preliminary data.</text>
</comment>
<dbReference type="SUPFAM" id="SSF81665">
    <property type="entry name" value="Calcium ATPase, transmembrane domain M"/>
    <property type="match status" value="1"/>
</dbReference>
<dbReference type="EMBL" id="JAPFFF010000003">
    <property type="protein sequence ID" value="KAK8893870.1"/>
    <property type="molecule type" value="Genomic_DNA"/>
</dbReference>
<feature type="transmembrane region" description="Helical" evidence="12">
    <location>
        <begin position="913"/>
        <end position="933"/>
    </location>
</feature>
<dbReference type="PANTHER" id="PTHR24092:SF5">
    <property type="entry name" value="PHOSPHOLIPID-TRANSPORTING ATPASE"/>
    <property type="match status" value="1"/>
</dbReference>
<dbReference type="InterPro" id="IPR006539">
    <property type="entry name" value="P-type_ATPase_IV"/>
</dbReference>
<evidence type="ECO:0000313" key="16">
    <source>
        <dbReference type="Proteomes" id="UP001470230"/>
    </source>
</evidence>
<feature type="transmembrane region" description="Helical" evidence="12">
    <location>
        <begin position="310"/>
        <end position="330"/>
    </location>
</feature>
<evidence type="ECO:0000256" key="2">
    <source>
        <dbReference type="ARBA" id="ARBA00008109"/>
    </source>
</evidence>
<dbReference type="InterPro" id="IPR023299">
    <property type="entry name" value="ATPase_P-typ_cyto_dom_N"/>
</dbReference>
<keyword evidence="7 12" id="KW-0460">Magnesium</keyword>
<gene>
    <name evidence="15" type="ORF">M9Y10_022299</name>
</gene>
<comment type="similarity">
    <text evidence="2 12">Belongs to the cation transport ATPase (P-type) (TC 3.A.3) family. Type IV subfamily.</text>
</comment>
<evidence type="ECO:0000256" key="4">
    <source>
        <dbReference type="ARBA" id="ARBA00022723"/>
    </source>
</evidence>
<proteinExistence type="inferred from homology"/>
<dbReference type="Pfam" id="PF16212">
    <property type="entry name" value="PhoLip_ATPase_C"/>
    <property type="match status" value="1"/>
</dbReference>
<dbReference type="InterPro" id="IPR023298">
    <property type="entry name" value="ATPase_P-typ_TM_dom_sf"/>
</dbReference>
<comment type="subcellular location">
    <subcellularLocation>
        <location evidence="1 12">Membrane</location>
        <topology evidence="1 12">Multi-pass membrane protein</topology>
    </subcellularLocation>
</comment>
<feature type="transmembrane region" description="Helical" evidence="12">
    <location>
        <begin position="856"/>
        <end position="881"/>
    </location>
</feature>
<dbReference type="InterPro" id="IPR032631">
    <property type="entry name" value="P-type_ATPase_N"/>
</dbReference>
<dbReference type="NCBIfam" id="TIGR01494">
    <property type="entry name" value="ATPase_P-type"/>
    <property type="match status" value="3"/>
</dbReference>
<dbReference type="SFLD" id="SFLDS00003">
    <property type="entry name" value="Haloacid_Dehalogenase"/>
    <property type="match status" value="1"/>
</dbReference>
<evidence type="ECO:0000256" key="1">
    <source>
        <dbReference type="ARBA" id="ARBA00004141"/>
    </source>
</evidence>
<evidence type="ECO:0000256" key="6">
    <source>
        <dbReference type="ARBA" id="ARBA00022840"/>
    </source>
</evidence>
<evidence type="ECO:0000256" key="9">
    <source>
        <dbReference type="ARBA" id="ARBA00022989"/>
    </source>
</evidence>
<dbReference type="Gene3D" id="3.40.50.1000">
    <property type="entry name" value="HAD superfamily/HAD-like"/>
    <property type="match status" value="1"/>
</dbReference>